<feature type="region of interest" description="Disordered" evidence="1">
    <location>
        <begin position="83"/>
        <end position="110"/>
    </location>
</feature>
<comment type="caution">
    <text evidence="3">The sequence shown here is derived from an EMBL/GenBank/DDBJ whole genome shotgun (WGS) entry which is preliminary data.</text>
</comment>
<feature type="compositionally biased region" description="Polar residues" evidence="1">
    <location>
        <begin position="97"/>
        <end position="110"/>
    </location>
</feature>
<evidence type="ECO:0000313" key="3">
    <source>
        <dbReference type="EMBL" id="ETW12074.1"/>
    </source>
</evidence>
<organism evidence="3 4">
    <name type="scientific">Roseivivax marinus</name>
    <dbReference type="NCBI Taxonomy" id="1379903"/>
    <lineage>
        <taxon>Bacteria</taxon>
        <taxon>Pseudomonadati</taxon>
        <taxon>Pseudomonadota</taxon>
        <taxon>Alphaproteobacteria</taxon>
        <taxon>Rhodobacterales</taxon>
        <taxon>Roseobacteraceae</taxon>
        <taxon>Roseivivax</taxon>
    </lineage>
</organism>
<dbReference type="Pfam" id="PF10135">
    <property type="entry name" value="Rod-binding"/>
    <property type="match status" value="1"/>
</dbReference>
<dbReference type="STRING" id="1379903.ATO8_13302"/>
<keyword evidence="3" id="KW-0969">Cilium</keyword>
<evidence type="ECO:0000259" key="2">
    <source>
        <dbReference type="Pfam" id="PF10135"/>
    </source>
</evidence>
<evidence type="ECO:0000256" key="1">
    <source>
        <dbReference type="SAM" id="MobiDB-lite"/>
    </source>
</evidence>
<gene>
    <name evidence="3" type="ORF">ATO8_13302</name>
</gene>
<reference evidence="3 4" key="1">
    <citation type="journal article" date="2014" name="Antonie Van Leeuwenhoek">
        <title>Roseivivax atlanticus sp. nov., isolated from surface seawater of the Atlantic Ocean.</title>
        <authorList>
            <person name="Li G."/>
            <person name="Lai Q."/>
            <person name="Liu X."/>
            <person name="Sun F."/>
            <person name="Shao Z."/>
        </authorList>
    </citation>
    <scope>NUCLEOTIDE SEQUENCE [LARGE SCALE GENOMIC DNA]</scope>
    <source>
        <strain evidence="3 4">22II-s10s</strain>
    </source>
</reference>
<evidence type="ECO:0000313" key="4">
    <source>
        <dbReference type="Proteomes" id="UP000019063"/>
    </source>
</evidence>
<feature type="domain" description="Flagellar protein FlgJ N-terminal" evidence="2">
    <location>
        <begin position="49"/>
        <end position="86"/>
    </location>
</feature>
<name>W4HH92_9RHOB</name>
<keyword evidence="4" id="KW-1185">Reference proteome</keyword>
<dbReference type="InterPro" id="IPR019301">
    <property type="entry name" value="Flagellar_prot_FlgJ_N"/>
</dbReference>
<dbReference type="AlphaFoldDB" id="W4HH92"/>
<dbReference type="eggNOG" id="COG3951">
    <property type="taxonomic scope" value="Bacteria"/>
</dbReference>
<accession>W4HH92</accession>
<keyword evidence="3" id="KW-0282">Flagellum</keyword>
<protein>
    <submittedName>
        <fullName evidence="3">Flagellar protein FlgJ</fullName>
    </submittedName>
</protein>
<dbReference type="EMBL" id="AQQW01000008">
    <property type="protein sequence ID" value="ETW12074.1"/>
    <property type="molecule type" value="Genomic_DNA"/>
</dbReference>
<proteinExistence type="predicted"/>
<keyword evidence="3" id="KW-0966">Cell projection</keyword>
<sequence length="110" mass="12224">MNYLKSNFTLAPRETYLKLQNTRKKAAEALETQFLSEMLRAAKFVEPRASFGGGAGEEQFASMLRDAHARALTEHGGIGLTEHILRSLMENSHDQSPHASRQGTRGPTRP</sequence>
<dbReference type="Proteomes" id="UP000019063">
    <property type="component" value="Unassembled WGS sequence"/>
</dbReference>